<dbReference type="InterPro" id="IPR014014">
    <property type="entry name" value="RNA_helicase_DEAD_Q_motif"/>
</dbReference>
<evidence type="ECO:0000259" key="10">
    <source>
        <dbReference type="PROSITE" id="PS51194"/>
    </source>
</evidence>
<gene>
    <name evidence="12" type="ORF">KUTeg_003747</name>
</gene>
<feature type="short sequence motif" description="Q motif" evidence="6">
    <location>
        <begin position="138"/>
        <end position="166"/>
    </location>
</feature>
<feature type="domain" description="DEAD-box RNA helicase Q" evidence="11">
    <location>
        <begin position="138"/>
        <end position="166"/>
    </location>
</feature>
<feature type="region of interest" description="Disordered" evidence="8">
    <location>
        <begin position="660"/>
        <end position="698"/>
    </location>
</feature>
<feature type="compositionally biased region" description="Basic and acidic residues" evidence="8">
    <location>
        <begin position="1"/>
        <end position="21"/>
    </location>
</feature>
<feature type="region of interest" description="Disordered" evidence="8">
    <location>
        <begin position="499"/>
        <end position="588"/>
    </location>
</feature>
<feature type="compositionally biased region" description="Polar residues" evidence="8">
    <location>
        <begin position="568"/>
        <end position="588"/>
    </location>
</feature>
<dbReference type="PROSITE" id="PS00039">
    <property type="entry name" value="DEAD_ATP_HELICASE"/>
    <property type="match status" value="1"/>
</dbReference>
<dbReference type="PROSITE" id="PS51192">
    <property type="entry name" value="HELICASE_ATP_BIND_1"/>
    <property type="match status" value="1"/>
</dbReference>
<sequence>MSNLSEDRMFDSSSRSDRKGFGGDMGGMGLPSSFGGKSGFGGSRGGGGRGSSGGRGRGSFGGGRGGSSFGGGNRGGGYGGGGKFSNTQAGESLRKPNWDTTRLEKFEKNFYVEHSNVTNRSPTHQVTLRGSNIPNPVLGFDEAGLPDYVHASLRRQGWTNPTPIQAVGWPIALTGRDCVGIAQTGSGKTAAFMLPAIVHINHQPHIQPRVDGPICLVLVPTRELAQQVQEVATEFGRSSRIRNVCVYGGAPKGPQLRDLERGAEICIATPGRLIDFLEAGKTNLKRCTYLVLDEADRMLDMGFEPQIRKIIDQIRPDRQVLMWSATWPKEVRKLAEDFLKDYIQLNIGALQISANHNILQIIDVCKEEEKDGKWPVMCLHGDKSQPERDWVLAEFRNGRTCILLATDVASRGLDVDDIKFVINFDYPSSSEDYVHRIGRTARAGNTGTAYTFFTHGNIKQAGDLVTVLQEAKQEVNPRLIEMAESARFLGGKGRNRYGSRFGRNDAFSGRSSGGFSGGRGSSRGYGSRGSSFSGGRGGSRGGGYGAKTFSSGGTRFSGGHQNGYGGASNYNSQSTGGYGGNNYSQRQQNGHENYHYQTRSHDHMQQGKRLASEVEASVYCCSDSSSLSHFCKLNEDYSTTVVDNDAKRKEYILKGGVNLPRLMSNNSRNNKHRKRRGVDLKEDDLSLKKRKEDYPDQL</sequence>
<dbReference type="InterPro" id="IPR001650">
    <property type="entry name" value="Helicase_C-like"/>
</dbReference>
<evidence type="ECO:0000256" key="4">
    <source>
        <dbReference type="ARBA" id="ARBA00022806"/>
    </source>
</evidence>
<comment type="caution">
    <text evidence="12">The sequence shown here is derived from an EMBL/GenBank/DDBJ whole genome shotgun (WGS) entry which is preliminary data.</text>
</comment>
<dbReference type="InterPro" id="IPR000629">
    <property type="entry name" value="RNA-helicase_DEAD-box_CS"/>
</dbReference>
<dbReference type="InterPro" id="IPR011545">
    <property type="entry name" value="DEAD/DEAH_box_helicase_dom"/>
</dbReference>
<protein>
    <recommendedName>
        <fullName evidence="1">RNA helicase</fullName>
        <ecNumber evidence="1">3.6.4.13</ecNumber>
    </recommendedName>
</protein>
<dbReference type="Pfam" id="PF00270">
    <property type="entry name" value="DEAD"/>
    <property type="match status" value="1"/>
</dbReference>
<evidence type="ECO:0000256" key="3">
    <source>
        <dbReference type="ARBA" id="ARBA00022801"/>
    </source>
</evidence>
<evidence type="ECO:0000256" key="6">
    <source>
        <dbReference type="PROSITE-ProRule" id="PRU00552"/>
    </source>
</evidence>
<feature type="compositionally biased region" description="Gly residues" evidence="8">
    <location>
        <begin position="36"/>
        <end position="83"/>
    </location>
</feature>
<dbReference type="PANTHER" id="PTHR47958">
    <property type="entry name" value="ATP-DEPENDENT RNA HELICASE DBP3"/>
    <property type="match status" value="1"/>
</dbReference>
<dbReference type="InterPro" id="IPR014001">
    <property type="entry name" value="Helicase_ATP-bd"/>
</dbReference>
<reference evidence="12 13" key="1">
    <citation type="submission" date="2022-12" db="EMBL/GenBank/DDBJ databases">
        <title>Chromosome-level genome of Tegillarca granosa.</title>
        <authorList>
            <person name="Kim J."/>
        </authorList>
    </citation>
    <scope>NUCLEOTIDE SEQUENCE [LARGE SCALE GENOMIC DNA]</scope>
    <source>
        <strain evidence="12">Teg-2019</strain>
        <tissue evidence="12">Adductor muscle</tissue>
    </source>
</reference>
<name>A0ABQ9FR71_TEGGR</name>
<keyword evidence="4 7" id="KW-0347">Helicase</keyword>
<dbReference type="SMART" id="SM00487">
    <property type="entry name" value="DEXDc"/>
    <property type="match status" value="1"/>
</dbReference>
<dbReference type="PROSITE" id="PS51194">
    <property type="entry name" value="HELICASE_CTER"/>
    <property type="match status" value="1"/>
</dbReference>
<keyword evidence="2 7" id="KW-0547">Nucleotide-binding</keyword>
<evidence type="ECO:0000256" key="2">
    <source>
        <dbReference type="ARBA" id="ARBA00022741"/>
    </source>
</evidence>
<dbReference type="Gene3D" id="3.40.50.300">
    <property type="entry name" value="P-loop containing nucleotide triphosphate hydrolases"/>
    <property type="match status" value="2"/>
</dbReference>
<evidence type="ECO:0000256" key="7">
    <source>
        <dbReference type="RuleBase" id="RU000492"/>
    </source>
</evidence>
<feature type="region of interest" description="Disordered" evidence="8">
    <location>
        <begin position="1"/>
        <end position="98"/>
    </location>
</feature>
<evidence type="ECO:0000313" key="13">
    <source>
        <dbReference type="Proteomes" id="UP001217089"/>
    </source>
</evidence>
<dbReference type="EC" id="3.6.4.13" evidence="1"/>
<evidence type="ECO:0000256" key="5">
    <source>
        <dbReference type="ARBA" id="ARBA00022840"/>
    </source>
</evidence>
<dbReference type="Pfam" id="PF00271">
    <property type="entry name" value="Helicase_C"/>
    <property type="match status" value="1"/>
</dbReference>
<dbReference type="SMART" id="SM00490">
    <property type="entry name" value="HELICc"/>
    <property type="match status" value="1"/>
</dbReference>
<keyword evidence="3 7" id="KW-0378">Hydrolase</keyword>
<dbReference type="EMBL" id="JARBDR010000214">
    <property type="protein sequence ID" value="KAJ8318656.1"/>
    <property type="molecule type" value="Genomic_DNA"/>
</dbReference>
<dbReference type="CDD" id="cd18787">
    <property type="entry name" value="SF2_C_DEAD"/>
    <property type="match status" value="1"/>
</dbReference>
<dbReference type="Proteomes" id="UP001217089">
    <property type="component" value="Unassembled WGS sequence"/>
</dbReference>
<feature type="compositionally biased region" description="Basic and acidic residues" evidence="8">
    <location>
        <begin position="677"/>
        <end position="698"/>
    </location>
</feature>
<organism evidence="12 13">
    <name type="scientific">Tegillarca granosa</name>
    <name type="common">Malaysian cockle</name>
    <name type="synonym">Anadara granosa</name>
    <dbReference type="NCBI Taxonomy" id="220873"/>
    <lineage>
        <taxon>Eukaryota</taxon>
        <taxon>Metazoa</taxon>
        <taxon>Spiralia</taxon>
        <taxon>Lophotrochozoa</taxon>
        <taxon>Mollusca</taxon>
        <taxon>Bivalvia</taxon>
        <taxon>Autobranchia</taxon>
        <taxon>Pteriomorphia</taxon>
        <taxon>Arcoida</taxon>
        <taxon>Arcoidea</taxon>
        <taxon>Arcidae</taxon>
        <taxon>Tegillarca</taxon>
    </lineage>
</organism>
<evidence type="ECO:0000259" key="9">
    <source>
        <dbReference type="PROSITE" id="PS51192"/>
    </source>
</evidence>
<evidence type="ECO:0000256" key="8">
    <source>
        <dbReference type="SAM" id="MobiDB-lite"/>
    </source>
</evidence>
<feature type="domain" description="Helicase C-terminal" evidence="10">
    <location>
        <begin position="306"/>
        <end position="483"/>
    </location>
</feature>
<keyword evidence="13" id="KW-1185">Reference proteome</keyword>
<feature type="compositionally biased region" description="Gly residues" evidence="8">
    <location>
        <begin position="511"/>
        <end position="545"/>
    </location>
</feature>
<dbReference type="PROSITE" id="PS51195">
    <property type="entry name" value="Q_MOTIF"/>
    <property type="match status" value="1"/>
</dbReference>
<dbReference type="InterPro" id="IPR027417">
    <property type="entry name" value="P-loop_NTPase"/>
</dbReference>
<proteinExistence type="inferred from homology"/>
<evidence type="ECO:0000256" key="1">
    <source>
        <dbReference type="ARBA" id="ARBA00012552"/>
    </source>
</evidence>
<feature type="domain" description="Helicase ATP-binding" evidence="9">
    <location>
        <begin position="169"/>
        <end position="345"/>
    </location>
</feature>
<keyword evidence="5 7" id="KW-0067">ATP-binding</keyword>
<evidence type="ECO:0000259" key="11">
    <source>
        <dbReference type="PROSITE" id="PS51195"/>
    </source>
</evidence>
<accession>A0ABQ9FR71</accession>
<feature type="compositionally biased region" description="Low complexity" evidence="8">
    <location>
        <begin position="548"/>
        <end position="559"/>
    </location>
</feature>
<dbReference type="SUPFAM" id="SSF52540">
    <property type="entry name" value="P-loop containing nucleoside triphosphate hydrolases"/>
    <property type="match status" value="2"/>
</dbReference>
<evidence type="ECO:0000313" key="12">
    <source>
        <dbReference type="EMBL" id="KAJ8318656.1"/>
    </source>
</evidence>
<comment type="similarity">
    <text evidence="7">Belongs to the DEAD box helicase family.</text>
</comment>